<dbReference type="OMA" id="GNKCGAG"/>
<proteinExistence type="predicted"/>
<sequence length="426" mass="46788">MSQFIMLFFLLVVINAETCPESLSTCSSCSKDSDENYVCSDCFYDCILINGSCIIPERGNEKCRCPSYSTVVGGVCVCNNNRYYDSEKGTCQKCTTNNPQCSSCNETNGECMSCNNPYVLDEKTKQCMSACPDIPHCLECSSNNCTICENKYEPKDNGASCGCASPYTEVSGKCVKCSSAYSHCLDGNCDDTKCLKCDEENGFKMNERNECVCSPSTGYNPMLGKCQPCRGDCDTCTENYAVCEGSCRGNASISNNCGCVGSTYHCNEHDCCECSILHSHCLYCDTTVCNQCDPEYVLENGVCKECQEVFTMCSYCRNGKCEECVDGYYKSEGSCNKCADHCLSCNETNCDLCQVGYYVNGNKCSPCLPHCMSCQNESFCDLCEDSYEWYTLKNECVLGGDDDDPSNGSKESIVSIGLMIVAFLFI</sequence>
<organism evidence="2 3">
    <name type="scientific">Entamoeba histolytica</name>
    <dbReference type="NCBI Taxonomy" id="5759"/>
    <lineage>
        <taxon>Eukaryota</taxon>
        <taxon>Amoebozoa</taxon>
        <taxon>Evosea</taxon>
        <taxon>Archamoebae</taxon>
        <taxon>Mastigamoebida</taxon>
        <taxon>Entamoebidae</taxon>
        <taxon>Entamoeba</taxon>
    </lineage>
</organism>
<feature type="signal peptide" evidence="1">
    <location>
        <begin position="1"/>
        <end position="16"/>
    </location>
</feature>
<dbReference type="SUPFAM" id="SSF57184">
    <property type="entry name" value="Growth factor receptor domain"/>
    <property type="match status" value="3"/>
</dbReference>
<evidence type="ECO:0000256" key="1">
    <source>
        <dbReference type="SAM" id="SignalP"/>
    </source>
</evidence>
<reference evidence="2 3" key="1">
    <citation type="submission" date="2016-05" db="EMBL/GenBank/DDBJ databases">
        <title>First whole genome sequencing of Entamoeba histolytica HM1:IMSS-clone-6.</title>
        <authorList>
            <person name="Mukherjee Avik.K."/>
            <person name="Izumyama S."/>
            <person name="Nakada-Tsukui K."/>
            <person name="Nozaki T."/>
        </authorList>
    </citation>
    <scope>NUCLEOTIDE SEQUENCE [LARGE SCALE GENOMIC DNA]</scope>
    <source>
        <strain evidence="2 3">HM1:IMSS clone 6</strain>
    </source>
</reference>
<gene>
    <name evidence="2" type="ORF">CL6EHI_198900</name>
</gene>
<dbReference type="EMBL" id="BDEQ01000001">
    <property type="protein sequence ID" value="GAT93179.1"/>
    <property type="molecule type" value="Genomic_DNA"/>
</dbReference>
<keyword evidence="1" id="KW-0732">Signal</keyword>
<feature type="chain" id="PRO_5023808745" evidence="1">
    <location>
        <begin position="17"/>
        <end position="426"/>
    </location>
</feature>
<dbReference type="AlphaFoldDB" id="A0A5K1VF61"/>
<dbReference type="VEuPathDB" id="AmoebaDB:EHI5A_142880"/>
<accession>A0A5K1VF61</accession>
<dbReference type="InterPro" id="IPR009030">
    <property type="entry name" value="Growth_fac_rcpt_cys_sf"/>
</dbReference>
<evidence type="ECO:0000313" key="2">
    <source>
        <dbReference type="EMBL" id="GAT93179.1"/>
    </source>
</evidence>
<dbReference type="VEuPathDB" id="AmoebaDB:KM1_187420"/>
<protein>
    <submittedName>
        <fullName evidence="2">Cxxc-rich protein</fullName>
    </submittedName>
</protein>
<comment type="caution">
    <text evidence="2">The sequence shown here is derived from an EMBL/GenBank/DDBJ whole genome shotgun (WGS) entry which is preliminary data.</text>
</comment>
<name>A0A5K1VF61_ENTHI</name>
<evidence type="ECO:0000313" key="3">
    <source>
        <dbReference type="Proteomes" id="UP000078387"/>
    </source>
</evidence>
<dbReference type="VEuPathDB" id="AmoebaDB:EHI_198900"/>
<dbReference type="Proteomes" id="UP000078387">
    <property type="component" value="Unassembled WGS sequence"/>
</dbReference>